<evidence type="ECO:0000313" key="1">
    <source>
        <dbReference type="EMBL" id="GGI09783.1"/>
    </source>
</evidence>
<gene>
    <name evidence="1" type="ORF">GCM10011354_35790</name>
</gene>
<evidence type="ECO:0000313" key="2">
    <source>
        <dbReference type="Proteomes" id="UP000650511"/>
    </source>
</evidence>
<evidence type="ECO:0008006" key="3">
    <source>
        <dbReference type="Google" id="ProtNLM"/>
    </source>
</evidence>
<organism evidence="1 2">
    <name type="scientific">Egicoccus halophilus</name>
    <dbReference type="NCBI Taxonomy" id="1670830"/>
    <lineage>
        <taxon>Bacteria</taxon>
        <taxon>Bacillati</taxon>
        <taxon>Actinomycetota</taxon>
        <taxon>Nitriliruptoria</taxon>
        <taxon>Egicoccales</taxon>
        <taxon>Egicoccaceae</taxon>
        <taxon>Egicoccus</taxon>
    </lineage>
</organism>
<name>A0A8J3AB45_9ACTN</name>
<dbReference type="RefSeq" id="WP_130650193.1">
    <property type="nucleotide sequence ID" value="NZ_BMHA01000018.1"/>
</dbReference>
<sequence>MNTGTDRTRNHDAELRVEAEREAIEAELGRFEVAVDEEGRCVLTATETGWQFEARFATPHADASLIIEEVDA</sequence>
<proteinExistence type="predicted"/>
<keyword evidence="2" id="KW-1185">Reference proteome</keyword>
<reference evidence="1" key="1">
    <citation type="journal article" date="2014" name="Int. J. Syst. Evol. Microbiol.">
        <title>Complete genome sequence of Corynebacterium casei LMG S-19264T (=DSM 44701T), isolated from a smear-ripened cheese.</title>
        <authorList>
            <consortium name="US DOE Joint Genome Institute (JGI-PGF)"/>
            <person name="Walter F."/>
            <person name="Albersmeier A."/>
            <person name="Kalinowski J."/>
            <person name="Ruckert C."/>
        </authorList>
    </citation>
    <scope>NUCLEOTIDE SEQUENCE</scope>
    <source>
        <strain evidence="1">CGMCC 1.14988</strain>
    </source>
</reference>
<protein>
    <recommendedName>
        <fullName evidence="3">Amphi-Trp domain-containing protein</fullName>
    </recommendedName>
</protein>
<dbReference type="AlphaFoldDB" id="A0A8J3AB45"/>
<reference evidence="1" key="2">
    <citation type="submission" date="2020-09" db="EMBL/GenBank/DDBJ databases">
        <authorList>
            <person name="Sun Q."/>
            <person name="Zhou Y."/>
        </authorList>
    </citation>
    <scope>NUCLEOTIDE SEQUENCE</scope>
    <source>
        <strain evidence="1">CGMCC 1.14988</strain>
    </source>
</reference>
<accession>A0A8J3AB45</accession>
<comment type="caution">
    <text evidence="1">The sequence shown here is derived from an EMBL/GenBank/DDBJ whole genome shotgun (WGS) entry which is preliminary data.</text>
</comment>
<dbReference type="EMBL" id="BMHA01000018">
    <property type="protein sequence ID" value="GGI09783.1"/>
    <property type="molecule type" value="Genomic_DNA"/>
</dbReference>
<dbReference type="Proteomes" id="UP000650511">
    <property type="component" value="Unassembled WGS sequence"/>
</dbReference>